<comment type="subunit">
    <text evidence="4">Component of the proteasome complex.</text>
</comment>
<evidence type="ECO:0000256" key="3">
    <source>
        <dbReference type="ARBA" id="ARBA00023242"/>
    </source>
</evidence>
<dbReference type="eggNOG" id="KOG0177">
    <property type="taxonomic scope" value="Eukaryota"/>
</dbReference>
<dbReference type="CDD" id="cd03758">
    <property type="entry name" value="proteasome_beta_type_2"/>
    <property type="match status" value="1"/>
</dbReference>
<reference evidence="5" key="2">
    <citation type="submission" date="2017-05" db="UniProtKB">
        <authorList>
            <consortium name="EnsemblMetazoa"/>
        </authorList>
    </citation>
    <scope>IDENTIFICATION</scope>
</reference>
<keyword evidence="2 4" id="KW-0647">Proteasome</keyword>
<organism evidence="5">
    <name type="scientific">Amphimedon queenslandica</name>
    <name type="common">Sponge</name>
    <dbReference type="NCBI Taxonomy" id="400682"/>
    <lineage>
        <taxon>Eukaryota</taxon>
        <taxon>Metazoa</taxon>
        <taxon>Porifera</taxon>
        <taxon>Demospongiae</taxon>
        <taxon>Heteroscleromorpha</taxon>
        <taxon>Haplosclerida</taxon>
        <taxon>Niphatidae</taxon>
        <taxon>Amphimedon</taxon>
    </lineage>
</organism>
<comment type="function">
    <text evidence="4">Component of the proteasome, a multicatalytic proteinase complex which is characterized by its ability to cleave peptides with Arg, Phe, Tyr, Leu, and Glu adjacent to the leaving group at neutral or slightly basic pH. The proteasome has an ATP-dependent proteolytic activity.</text>
</comment>
<evidence type="ECO:0000256" key="2">
    <source>
        <dbReference type="ARBA" id="ARBA00022942"/>
    </source>
</evidence>
<dbReference type="Gene3D" id="3.60.20.10">
    <property type="entry name" value="Glutamine Phosphoribosylpyrophosphate, subunit 1, domain 1"/>
    <property type="match status" value="1"/>
</dbReference>
<proteinExistence type="inferred from homology"/>
<dbReference type="EnsemblMetazoa" id="Aqu2.1.44193_001">
    <property type="protein sequence ID" value="Aqu2.1.44193_001"/>
    <property type="gene ID" value="Aqu2.1.44193"/>
</dbReference>
<dbReference type="PROSITE" id="PS51476">
    <property type="entry name" value="PROTEASOME_BETA_2"/>
    <property type="match status" value="1"/>
</dbReference>
<dbReference type="AlphaFoldDB" id="A0A1X7VVR1"/>
<dbReference type="GO" id="GO:0005634">
    <property type="term" value="C:nucleus"/>
    <property type="evidence" value="ECO:0007669"/>
    <property type="project" value="UniProtKB-SubCell"/>
</dbReference>
<dbReference type="SUPFAM" id="SSF56235">
    <property type="entry name" value="N-terminal nucleophile aminohydrolases (Ntn hydrolases)"/>
    <property type="match status" value="1"/>
</dbReference>
<keyword evidence="1 4" id="KW-0963">Cytoplasm</keyword>
<gene>
    <name evidence="5" type="primary">100635548</name>
</gene>
<name>A0A1X7VVR1_AMPQE</name>
<dbReference type="PANTHER" id="PTHR32194:SF2">
    <property type="entry name" value="PROTEASOME SUBUNIT BETA TYPE-1"/>
    <property type="match status" value="1"/>
</dbReference>
<keyword evidence="3 4" id="KW-0539">Nucleus</keyword>
<sequence>MECLIGMKFDGFSLIAHDNSAGRSVLVMKQNQDKIFHLGDHLAMVVCGDTGDTVYFGEFIQKNLAYYRIKNGYSLSPSAAVNYTRHEMAKRLRQAPNLVNLIMTGYDESTKQTSLYFMDYLGTLADVPFAAHGYGSYFALSTLDRYHRSNMSKEEAEGLLLKCILEVQKRLVINLPSFSFYFVDENGVSSKRTVKTEPAKVVGESTGEQQSEEMDVFV</sequence>
<dbReference type="GO" id="GO:0005737">
    <property type="term" value="C:cytoplasm"/>
    <property type="evidence" value="ECO:0007669"/>
    <property type="project" value="UniProtKB-SubCell"/>
</dbReference>
<dbReference type="InParanoid" id="A0A1X7VVR1"/>
<dbReference type="EnsemblMetazoa" id="XM_003382483.3">
    <property type="protein sequence ID" value="XP_003382531.1"/>
    <property type="gene ID" value="LOC100635548"/>
</dbReference>
<reference evidence="6" key="1">
    <citation type="journal article" date="2010" name="Nature">
        <title>The Amphimedon queenslandica genome and the evolution of animal complexity.</title>
        <authorList>
            <person name="Srivastava M."/>
            <person name="Simakov O."/>
            <person name="Chapman J."/>
            <person name="Fahey B."/>
            <person name="Gauthier M.E."/>
            <person name="Mitros T."/>
            <person name="Richards G.S."/>
            <person name="Conaco C."/>
            <person name="Dacre M."/>
            <person name="Hellsten U."/>
            <person name="Larroux C."/>
            <person name="Putnam N.H."/>
            <person name="Stanke M."/>
            <person name="Adamska M."/>
            <person name="Darling A."/>
            <person name="Degnan S.M."/>
            <person name="Oakley T.H."/>
            <person name="Plachetzki D.C."/>
            <person name="Zhai Y."/>
            <person name="Adamski M."/>
            <person name="Calcino A."/>
            <person name="Cummins S.F."/>
            <person name="Goodstein D.M."/>
            <person name="Harris C."/>
            <person name="Jackson D.J."/>
            <person name="Leys S.P."/>
            <person name="Shu S."/>
            <person name="Woodcroft B.J."/>
            <person name="Vervoort M."/>
            <person name="Kosik K.S."/>
            <person name="Manning G."/>
            <person name="Degnan B.M."/>
            <person name="Rokhsar D.S."/>
        </authorList>
    </citation>
    <scope>NUCLEOTIDE SEQUENCE [LARGE SCALE GENOMIC DNA]</scope>
</reference>
<dbReference type="Proteomes" id="UP000007879">
    <property type="component" value="Unassembled WGS sequence"/>
</dbReference>
<dbReference type="GO" id="GO:0005839">
    <property type="term" value="C:proteasome core complex"/>
    <property type="evidence" value="ECO:0007669"/>
    <property type="project" value="InterPro"/>
</dbReference>
<comment type="similarity">
    <text evidence="4">Belongs to the peptidase T1B family.</text>
</comment>
<dbReference type="InterPro" id="IPR001353">
    <property type="entry name" value="Proteasome_sua/b"/>
</dbReference>
<dbReference type="Pfam" id="PF00227">
    <property type="entry name" value="Proteasome"/>
    <property type="match status" value="1"/>
</dbReference>
<dbReference type="KEGG" id="aqu:100635548"/>
<dbReference type="OMA" id="MKRDHDK"/>
<dbReference type="InterPro" id="IPR023333">
    <property type="entry name" value="Proteasome_suB-type"/>
</dbReference>
<dbReference type="InterPro" id="IPR035206">
    <property type="entry name" value="Proteasome_beta2"/>
</dbReference>
<keyword evidence="6" id="KW-1185">Reference proteome</keyword>
<dbReference type="OrthoDB" id="268428at2759"/>
<dbReference type="PANTHER" id="PTHR32194">
    <property type="entry name" value="METALLOPROTEASE TLDD"/>
    <property type="match status" value="1"/>
</dbReference>
<evidence type="ECO:0000313" key="6">
    <source>
        <dbReference type="Proteomes" id="UP000007879"/>
    </source>
</evidence>
<evidence type="ECO:0000256" key="1">
    <source>
        <dbReference type="ARBA" id="ARBA00022490"/>
    </source>
</evidence>
<comment type="subcellular location">
    <subcellularLocation>
        <location evidence="4">Cytoplasm</location>
    </subcellularLocation>
    <subcellularLocation>
        <location evidence="4">Nucleus</location>
    </subcellularLocation>
</comment>
<evidence type="ECO:0000256" key="4">
    <source>
        <dbReference type="RuleBase" id="RU004203"/>
    </source>
</evidence>
<dbReference type="InterPro" id="IPR029055">
    <property type="entry name" value="Ntn_hydrolases_N"/>
</dbReference>
<accession>A0A1X7VVR1</accession>
<dbReference type="GO" id="GO:0010498">
    <property type="term" value="P:proteasomal protein catabolic process"/>
    <property type="evidence" value="ECO:0007669"/>
    <property type="project" value="InterPro"/>
</dbReference>
<protein>
    <recommendedName>
        <fullName evidence="4">Proteasome subunit beta</fullName>
    </recommendedName>
</protein>
<dbReference type="STRING" id="400682.A0A1X7VVR1"/>
<evidence type="ECO:0000313" key="5">
    <source>
        <dbReference type="EnsemblMetazoa" id="Aqu2.1.44193_001"/>
    </source>
</evidence>